<evidence type="ECO:0000256" key="1">
    <source>
        <dbReference type="SAM" id="Phobius"/>
    </source>
</evidence>
<keyword evidence="1" id="KW-0812">Transmembrane</keyword>
<gene>
    <name evidence="4" type="primary">LOC106818498</name>
</gene>
<dbReference type="Gene3D" id="3.60.10.10">
    <property type="entry name" value="Endonuclease/exonuclease/phosphatase"/>
    <property type="match status" value="1"/>
</dbReference>
<dbReference type="InterPro" id="IPR037493">
    <property type="entry name" value="ExoIII-like"/>
</dbReference>
<evidence type="ECO:0000313" key="4">
    <source>
        <dbReference type="RefSeq" id="XP_014678683.1"/>
    </source>
</evidence>
<keyword evidence="1" id="KW-1133">Transmembrane helix</keyword>
<dbReference type="CDD" id="cd09076">
    <property type="entry name" value="L1-EN"/>
    <property type="match status" value="1"/>
</dbReference>
<name>A0ABM1F2L2_PRICU</name>
<organism evidence="3 4">
    <name type="scientific">Priapulus caudatus</name>
    <name type="common">Priapulid worm</name>
    <dbReference type="NCBI Taxonomy" id="37621"/>
    <lineage>
        <taxon>Eukaryota</taxon>
        <taxon>Metazoa</taxon>
        <taxon>Ecdysozoa</taxon>
        <taxon>Scalidophora</taxon>
        <taxon>Priapulida</taxon>
        <taxon>Priapulimorpha</taxon>
        <taxon>Priapulimorphida</taxon>
        <taxon>Priapulidae</taxon>
        <taxon>Priapulus</taxon>
    </lineage>
</organism>
<dbReference type="InterPro" id="IPR036691">
    <property type="entry name" value="Endo/exonu/phosph_ase_sf"/>
</dbReference>
<dbReference type="Proteomes" id="UP000695022">
    <property type="component" value="Unplaced"/>
</dbReference>
<dbReference type="Pfam" id="PF03372">
    <property type="entry name" value="Exo_endo_phos"/>
    <property type="match status" value="1"/>
</dbReference>
<reference evidence="4" key="1">
    <citation type="submission" date="2025-08" db="UniProtKB">
        <authorList>
            <consortium name="RefSeq"/>
        </authorList>
    </citation>
    <scope>IDENTIFICATION</scope>
</reference>
<dbReference type="PANTHER" id="PTHR43250:SF2">
    <property type="entry name" value="EXODEOXYRIBONUCLEASE III"/>
    <property type="match status" value="1"/>
</dbReference>
<accession>A0ABM1F2L2</accession>
<protein>
    <submittedName>
        <fullName evidence="4">Uncharacterized protein LOC106818498</fullName>
    </submittedName>
</protein>
<dbReference type="GeneID" id="106818498"/>
<keyword evidence="3" id="KW-1185">Reference proteome</keyword>
<dbReference type="RefSeq" id="XP_014678683.1">
    <property type="nucleotide sequence ID" value="XM_014823197.1"/>
</dbReference>
<feature type="domain" description="Endonuclease/exonuclease/phosphatase" evidence="2">
    <location>
        <begin position="53"/>
        <end position="193"/>
    </location>
</feature>
<sequence length="236" mass="25873">MTSHNQRIRTGGAGSILKASSASGLADLGVRGAAGSGHCDESSERPKSFRVGTLNVGTMRGKASEVVETMTRRRMDLCCLQETRWKMDGVKIIDGKDSRYKFFWSGNDKGTSGVGVLLAEEWWEKVFQVMRVSDRVLLVRMVIGRTVFAFICVYVPQVGLSDAEKNCLYQMLHSAVAKVPASEQLIICGDWNGHTGAESTGFREVHGGQAIGQRNTEKERVLEFAVANKLVVSELL</sequence>
<dbReference type="PANTHER" id="PTHR43250">
    <property type="entry name" value="EXODEOXYRIBONUCLEASE III"/>
    <property type="match status" value="1"/>
</dbReference>
<proteinExistence type="predicted"/>
<dbReference type="InterPro" id="IPR005135">
    <property type="entry name" value="Endo/exonuclease/phosphatase"/>
</dbReference>
<evidence type="ECO:0000259" key="2">
    <source>
        <dbReference type="Pfam" id="PF03372"/>
    </source>
</evidence>
<evidence type="ECO:0000313" key="3">
    <source>
        <dbReference type="Proteomes" id="UP000695022"/>
    </source>
</evidence>
<keyword evidence="1" id="KW-0472">Membrane</keyword>
<dbReference type="SUPFAM" id="SSF56219">
    <property type="entry name" value="DNase I-like"/>
    <property type="match status" value="1"/>
</dbReference>
<feature type="transmembrane region" description="Helical" evidence="1">
    <location>
        <begin position="137"/>
        <end position="156"/>
    </location>
</feature>